<dbReference type="Gene3D" id="1.10.287.630">
    <property type="entry name" value="Helix hairpin bin"/>
    <property type="match status" value="1"/>
</dbReference>
<comment type="similarity">
    <text evidence="2">Belongs to the cyclic nucleotide-gated cation channel (TC 1.A.1.5) family.</text>
</comment>
<feature type="region of interest" description="Disordered" evidence="10">
    <location>
        <begin position="1"/>
        <end position="78"/>
    </location>
</feature>
<organism evidence="13 14">
    <name type="scientific">Eleusine coracana subsp. coracana</name>
    <dbReference type="NCBI Taxonomy" id="191504"/>
    <lineage>
        <taxon>Eukaryota</taxon>
        <taxon>Viridiplantae</taxon>
        <taxon>Streptophyta</taxon>
        <taxon>Embryophyta</taxon>
        <taxon>Tracheophyta</taxon>
        <taxon>Spermatophyta</taxon>
        <taxon>Magnoliopsida</taxon>
        <taxon>Liliopsida</taxon>
        <taxon>Poales</taxon>
        <taxon>Poaceae</taxon>
        <taxon>PACMAD clade</taxon>
        <taxon>Chloridoideae</taxon>
        <taxon>Cynodonteae</taxon>
        <taxon>Eleusininae</taxon>
        <taxon>Eleusine</taxon>
    </lineage>
</organism>
<evidence type="ECO:0000256" key="4">
    <source>
        <dbReference type="ARBA" id="ARBA00022692"/>
    </source>
</evidence>
<feature type="transmembrane region" description="Helical" evidence="11">
    <location>
        <begin position="180"/>
        <end position="199"/>
    </location>
</feature>
<dbReference type="SUPFAM" id="SSF51206">
    <property type="entry name" value="cAMP-binding domain-like"/>
    <property type="match status" value="1"/>
</dbReference>
<dbReference type="PROSITE" id="PS50042">
    <property type="entry name" value="CNMP_BINDING_3"/>
    <property type="match status" value="1"/>
</dbReference>
<evidence type="ECO:0000256" key="10">
    <source>
        <dbReference type="SAM" id="MobiDB-lite"/>
    </source>
</evidence>
<dbReference type="Proteomes" id="UP001054889">
    <property type="component" value="Unassembled WGS sequence"/>
</dbReference>
<keyword evidence="14" id="KW-1185">Reference proteome</keyword>
<comment type="caution">
    <text evidence="13">The sequence shown here is derived from an EMBL/GenBank/DDBJ whole genome shotgun (WGS) entry which is preliminary data.</text>
</comment>
<dbReference type="GO" id="GO:0016020">
    <property type="term" value="C:membrane"/>
    <property type="evidence" value="ECO:0007669"/>
    <property type="project" value="UniProtKB-SubCell"/>
</dbReference>
<evidence type="ECO:0000256" key="1">
    <source>
        <dbReference type="ARBA" id="ARBA00004141"/>
    </source>
</evidence>
<dbReference type="GO" id="GO:0005216">
    <property type="term" value="F:monoatomic ion channel activity"/>
    <property type="evidence" value="ECO:0007669"/>
    <property type="project" value="InterPro"/>
</dbReference>
<dbReference type="SMART" id="SM00100">
    <property type="entry name" value="cNMP"/>
    <property type="match status" value="1"/>
</dbReference>
<feature type="transmembrane region" description="Helical" evidence="11">
    <location>
        <begin position="248"/>
        <end position="269"/>
    </location>
</feature>
<evidence type="ECO:0000256" key="9">
    <source>
        <dbReference type="ARBA" id="ARBA00023303"/>
    </source>
</evidence>
<dbReference type="InterPro" id="IPR005821">
    <property type="entry name" value="Ion_trans_dom"/>
</dbReference>
<dbReference type="AlphaFoldDB" id="A0AAV5EIG4"/>
<reference evidence="13" key="2">
    <citation type="submission" date="2021-12" db="EMBL/GenBank/DDBJ databases">
        <title>Resequencing data analysis of finger millet.</title>
        <authorList>
            <person name="Hatakeyama M."/>
            <person name="Aluri S."/>
            <person name="Balachadran M.T."/>
            <person name="Sivarajan S.R."/>
            <person name="Poveda L."/>
            <person name="Shimizu-Inatsugi R."/>
            <person name="Schlapbach R."/>
            <person name="Sreeman S.M."/>
            <person name="Shimizu K.K."/>
        </authorList>
    </citation>
    <scope>NUCLEOTIDE SEQUENCE</scope>
</reference>
<dbReference type="SUPFAM" id="SSF81324">
    <property type="entry name" value="Voltage-gated potassium channels"/>
    <property type="match status" value="1"/>
</dbReference>
<feature type="compositionally biased region" description="Acidic residues" evidence="10">
    <location>
        <begin position="1"/>
        <end position="12"/>
    </location>
</feature>
<keyword evidence="5 11" id="KW-1133">Transmembrane helix</keyword>
<feature type="domain" description="Cyclic nucleotide-binding" evidence="12">
    <location>
        <begin position="478"/>
        <end position="546"/>
    </location>
</feature>
<evidence type="ECO:0000313" key="14">
    <source>
        <dbReference type="Proteomes" id="UP001054889"/>
    </source>
</evidence>
<keyword evidence="8" id="KW-1071">Ligand-gated ion channel</keyword>
<protein>
    <recommendedName>
        <fullName evidence="12">Cyclic nucleotide-binding domain-containing protein</fullName>
    </recommendedName>
</protein>
<feature type="compositionally biased region" description="Polar residues" evidence="10">
    <location>
        <begin position="26"/>
        <end position="35"/>
    </location>
</feature>
<evidence type="ECO:0000313" key="13">
    <source>
        <dbReference type="EMBL" id="GJN22430.1"/>
    </source>
</evidence>
<evidence type="ECO:0000256" key="2">
    <source>
        <dbReference type="ARBA" id="ARBA00010486"/>
    </source>
</evidence>
<keyword evidence="6" id="KW-0406">Ion transport</keyword>
<evidence type="ECO:0000256" key="8">
    <source>
        <dbReference type="ARBA" id="ARBA00023286"/>
    </source>
</evidence>
<sequence length="662" mass="75684">MPVRDDEYEEDTYVPHTGPLFIQPPGQLTTGNPFTSRDIPTPPDRTPRPPQGRPPQAKQVSKPHAVRPEEIGENRWSYGGGVPKNEHLMMSGPLGQCDNPDCVNCPPACKNKRHFHRGTNALDSKFHNILYGHDGGWKKKIEDIFSCIPILNPHAKNNKCIVLNWNFATALAVVRSVTDAIYFLHMLLQVMILVVIPNFVGLSNANYAKNLLRATVLLQYVPRIIRFVPLLDGQSANGFIFESAWANFVINLLMFVLAGHVVGSCWYLFGLQRVNRCLRDACSASTIPYCDIFIDCGRGSYSGVNREQWFNDSGSTACFNTGDNATFQYGIYGQAVLLTTEPSAVKRYIYSLFWGFQQISTLAGNLVPSYFEWEVLFTMAIIGLGLLLFALLIGNMQNFLQALGRRRLEMQLRRRDVEKWMSHRRLPEDLRRRVRRAERFTWAATQGVNEEELLSNLPEDIQRDIRRHFFRFLNKVRLFTLMDWPILDAICDKLRQNLYISGSDILYQGGPVDKMVFIVRGKLESISADGSKAPLQEGDVCGEELLTWYLEHSSVNRDGAKIKFHGMRLVAIRTVTCLTNVEAFVLRASDLEEVTSQFARFLRNPRVQGAIRYESPYWRTIAATRIQVAWRYRKRRLKRAEQSRLNSYPSIANDTFRNGWRG</sequence>
<evidence type="ECO:0000256" key="5">
    <source>
        <dbReference type="ARBA" id="ARBA00022989"/>
    </source>
</evidence>
<gene>
    <name evidence="13" type="primary">gb09990</name>
    <name evidence="13" type="ORF">PR202_gb09990</name>
</gene>
<dbReference type="PANTHER" id="PTHR45651">
    <property type="entry name" value="CYCLIC NUCLEOTIDE-GATED ION CHANNEL 15-RELATED-RELATED"/>
    <property type="match status" value="1"/>
</dbReference>
<accession>A0AAV5EIG4</accession>
<keyword evidence="3" id="KW-0813">Transport</keyword>
<dbReference type="PANTHER" id="PTHR45651:SF11">
    <property type="entry name" value="CYCLIC NUCLEOTIDE-GATED ION CHANNEL 20, CHLOROPLASTIC-RELATED"/>
    <property type="match status" value="1"/>
</dbReference>
<dbReference type="InterPro" id="IPR000595">
    <property type="entry name" value="cNMP-bd_dom"/>
</dbReference>
<evidence type="ECO:0000259" key="12">
    <source>
        <dbReference type="PROSITE" id="PS50042"/>
    </source>
</evidence>
<dbReference type="Pfam" id="PF00520">
    <property type="entry name" value="Ion_trans"/>
    <property type="match status" value="1"/>
</dbReference>
<evidence type="ECO:0000256" key="6">
    <source>
        <dbReference type="ARBA" id="ARBA00023065"/>
    </source>
</evidence>
<feature type="compositionally biased region" description="Pro residues" evidence="10">
    <location>
        <begin position="40"/>
        <end position="53"/>
    </location>
</feature>
<proteinExistence type="inferred from homology"/>
<feature type="transmembrane region" description="Helical" evidence="11">
    <location>
        <begin position="377"/>
        <end position="400"/>
    </location>
</feature>
<evidence type="ECO:0000256" key="11">
    <source>
        <dbReference type="SAM" id="Phobius"/>
    </source>
</evidence>
<evidence type="ECO:0000256" key="3">
    <source>
        <dbReference type="ARBA" id="ARBA00022448"/>
    </source>
</evidence>
<keyword evidence="7 11" id="KW-0472">Membrane</keyword>
<dbReference type="InterPro" id="IPR014710">
    <property type="entry name" value="RmlC-like_jellyroll"/>
</dbReference>
<keyword evidence="9" id="KW-0407">Ion channel</keyword>
<dbReference type="Gene3D" id="2.60.120.10">
    <property type="entry name" value="Jelly Rolls"/>
    <property type="match status" value="1"/>
</dbReference>
<keyword evidence="4 11" id="KW-0812">Transmembrane</keyword>
<dbReference type="Gene3D" id="1.10.287.70">
    <property type="match status" value="1"/>
</dbReference>
<dbReference type="EMBL" id="BQKI01000075">
    <property type="protein sequence ID" value="GJN22430.1"/>
    <property type="molecule type" value="Genomic_DNA"/>
</dbReference>
<evidence type="ECO:0000256" key="7">
    <source>
        <dbReference type="ARBA" id="ARBA00023136"/>
    </source>
</evidence>
<dbReference type="InterPro" id="IPR018490">
    <property type="entry name" value="cNMP-bd_dom_sf"/>
</dbReference>
<comment type="subcellular location">
    <subcellularLocation>
        <location evidence="1">Membrane</location>
        <topology evidence="1">Multi-pass membrane protein</topology>
    </subcellularLocation>
</comment>
<dbReference type="CDD" id="cd00038">
    <property type="entry name" value="CAP_ED"/>
    <property type="match status" value="1"/>
</dbReference>
<reference evidence="13" key="1">
    <citation type="journal article" date="2018" name="DNA Res.">
        <title>Multiple hybrid de novo genome assembly of finger millet, an orphan allotetraploid crop.</title>
        <authorList>
            <person name="Hatakeyama M."/>
            <person name="Aluri S."/>
            <person name="Balachadran M.T."/>
            <person name="Sivarajan S.R."/>
            <person name="Patrignani A."/>
            <person name="Gruter S."/>
            <person name="Poveda L."/>
            <person name="Shimizu-Inatsugi R."/>
            <person name="Baeten J."/>
            <person name="Francoijs K.J."/>
            <person name="Nataraja K.N."/>
            <person name="Reddy Y.A.N."/>
            <person name="Phadnis S."/>
            <person name="Ravikumar R.L."/>
            <person name="Schlapbach R."/>
            <person name="Sreeman S.M."/>
            <person name="Shimizu K.K."/>
        </authorList>
    </citation>
    <scope>NUCLEOTIDE SEQUENCE</scope>
</reference>
<name>A0AAV5EIG4_ELECO</name>